<accession>A0A1Q9E2J5</accession>
<dbReference type="OrthoDB" id="413921at2759"/>
<comment type="caution">
    <text evidence="1">The sequence shown here is derived from an EMBL/GenBank/DDBJ whole genome shotgun (WGS) entry which is preliminary data.</text>
</comment>
<protein>
    <submittedName>
        <fullName evidence="1">Uncharacterized protein</fullName>
    </submittedName>
</protein>
<evidence type="ECO:0000313" key="2">
    <source>
        <dbReference type="Proteomes" id="UP000186817"/>
    </source>
</evidence>
<keyword evidence="2" id="KW-1185">Reference proteome</keyword>
<evidence type="ECO:0000313" key="1">
    <source>
        <dbReference type="EMBL" id="OLQ01623.1"/>
    </source>
</evidence>
<organism evidence="1 2">
    <name type="scientific">Symbiodinium microadriaticum</name>
    <name type="common">Dinoflagellate</name>
    <name type="synonym">Zooxanthella microadriatica</name>
    <dbReference type="NCBI Taxonomy" id="2951"/>
    <lineage>
        <taxon>Eukaryota</taxon>
        <taxon>Sar</taxon>
        <taxon>Alveolata</taxon>
        <taxon>Dinophyceae</taxon>
        <taxon>Suessiales</taxon>
        <taxon>Symbiodiniaceae</taxon>
        <taxon>Symbiodinium</taxon>
    </lineage>
</organism>
<proteinExistence type="predicted"/>
<dbReference type="EMBL" id="LSRX01000286">
    <property type="protein sequence ID" value="OLQ01623.1"/>
    <property type="molecule type" value="Genomic_DNA"/>
</dbReference>
<name>A0A1Q9E2J5_SYMMI</name>
<reference evidence="1 2" key="1">
    <citation type="submission" date="2016-02" db="EMBL/GenBank/DDBJ databases">
        <title>Genome analysis of coral dinoflagellate symbionts highlights evolutionary adaptations to a symbiotic lifestyle.</title>
        <authorList>
            <person name="Aranda M."/>
            <person name="Li Y."/>
            <person name="Liew Y.J."/>
            <person name="Baumgarten S."/>
            <person name="Simakov O."/>
            <person name="Wilson M."/>
            <person name="Piel J."/>
            <person name="Ashoor H."/>
            <person name="Bougouffa S."/>
            <person name="Bajic V.B."/>
            <person name="Ryu T."/>
            <person name="Ravasi T."/>
            <person name="Bayer T."/>
            <person name="Micklem G."/>
            <person name="Kim H."/>
            <person name="Bhak J."/>
            <person name="Lajeunesse T.C."/>
            <person name="Voolstra C.R."/>
        </authorList>
    </citation>
    <scope>NUCLEOTIDE SEQUENCE [LARGE SCALE GENOMIC DNA]</scope>
    <source>
        <strain evidence="1 2">CCMP2467</strain>
    </source>
</reference>
<sequence length="77" mass="8447">MKLYAAFAPLLISTAESAQDEPYKNLSYKLVCYTAETVLLQQDSVSCVNRTLALQNGSPAVRTELSRPGLTREHGTD</sequence>
<gene>
    <name evidence="1" type="ORF">AK812_SmicGene15622</name>
</gene>
<dbReference type="Proteomes" id="UP000186817">
    <property type="component" value="Unassembled WGS sequence"/>
</dbReference>
<dbReference type="AlphaFoldDB" id="A0A1Q9E2J5"/>